<comment type="caution">
    <text evidence="1">The sequence shown here is derived from an EMBL/GenBank/DDBJ whole genome shotgun (WGS) entry which is preliminary data.</text>
</comment>
<keyword evidence="2" id="KW-1185">Reference proteome</keyword>
<dbReference type="Proteomes" id="UP000187203">
    <property type="component" value="Unassembled WGS sequence"/>
</dbReference>
<proteinExistence type="predicted"/>
<keyword evidence="1" id="KW-0675">Receptor</keyword>
<keyword evidence="1" id="KW-0418">Kinase</keyword>
<protein>
    <submittedName>
        <fullName evidence="1">LRR receptor-like serine/threonine-protein kinase MRH1-like protein</fullName>
    </submittedName>
</protein>
<dbReference type="AlphaFoldDB" id="A0A1R3H4K8"/>
<sequence length="69" mass="7789">MVIPNLILQQGISEQEELSEVLDVGYNNCSGPLYPELGDNLSPKVFNFWSFCLLRLRKSRAMVDTKDVG</sequence>
<evidence type="ECO:0000313" key="1">
    <source>
        <dbReference type="EMBL" id="OMO65262.1"/>
    </source>
</evidence>
<evidence type="ECO:0000313" key="2">
    <source>
        <dbReference type="Proteomes" id="UP000187203"/>
    </source>
</evidence>
<organism evidence="1 2">
    <name type="scientific">Corchorus olitorius</name>
    <dbReference type="NCBI Taxonomy" id="93759"/>
    <lineage>
        <taxon>Eukaryota</taxon>
        <taxon>Viridiplantae</taxon>
        <taxon>Streptophyta</taxon>
        <taxon>Embryophyta</taxon>
        <taxon>Tracheophyta</taxon>
        <taxon>Spermatophyta</taxon>
        <taxon>Magnoliopsida</taxon>
        <taxon>eudicotyledons</taxon>
        <taxon>Gunneridae</taxon>
        <taxon>Pentapetalae</taxon>
        <taxon>rosids</taxon>
        <taxon>malvids</taxon>
        <taxon>Malvales</taxon>
        <taxon>Malvaceae</taxon>
        <taxon>Grewioideae</taxon>
        <taxon>Apeibeae</taxon>
        <taxon>Corchorus</taxon>
    </lineage>
</organism>
<reference evidence="2" key="1">
    <citation type="submission" date="2013-09" db="EMBL/GenBank/DDBJ databases">
        <title>Corchorus olitorius genome sequencing.</title>
        <authorList>
            <person name="Alam M."/>
            <person name="Haque M.S."/>
            <person name="Islam M.S."/>
            <person name="Emdad E.M."/>
            <person name="Islam M.M."/>
            <person name="Ahmed B."/>
            <person name="Halim A."/>
            <person name="Hossen Q.M.M."/>
            <person name="Hossain M.Z."/>
            <person name="Ahmed R."/>
            <person name="Khan M.M."/>
            <person name="Islam R."/>
            <person name="Rashid M.M."/>
            <person name="Khan S.A."/>
            <person name="Rahman M.S."/>
            <person name="Alam M."/>
            <person name="Yahiya A.S."/>
            <person name="Khan M.S."/>
            <person name="Azam M.S."/>
            <person name="Haque T."/>
            <person name="Lashkar M.Z.H."/>
            <person name="Akhand A.I."/>
            <person name="Morshed G."/>
            <person name="Roy S."/>
            <person name="Uddin K.S."/>
            <person name="Rabeya T."/>
            <person name="Hossain A.S."/>
            <person name="Chowdhury A."/>
            <person name="Snigdha A.R."/>
            <person name="Mortoza M.S."/>
            <person name="Matin S.A."/>
            <person name="Hoque S.M.E."/>
            <person name="Islam M.K."/>
            <person name="Roy D.K."/>
            <person name="Haider R."/>
            <person name="Moosa M.M."/>
            <person name="Elias S.M."/>
            <person name="Hasan A.M."/>
            <person name="Jahan S."/>
            <person name="Shafiuddin M."/>
            <person name="Mahmood N."/>
            <person name="Shommy N.S."/>
        </authorList>
    </citation>
    <scope>NUCLEOTIDE SEQUENCE [LARGE SCALE GENOMIC DNA]</scope>
    <source>
        <strain evidence="2">cv. O-4</strain>
    </source>
</reference>
<dbReference type="EMBL" id="AWUE01020852">
    <property type="protein sequence ID" value="OMO65262.1"/>
    <property type="molecule type" value="Genomic_DNA"/>
</dbReference>
<keyword evidence="1" id="KW-0808">Transferase</keyword>
<name>A0A1R3H4K8_9ROSI</name>
<dbReference type="GO" id="GO:0016301">
    <property type="term" value="F:kinase activity"/>
    <property type="evidence" value="ECO:0007669"/>
    <property type="project" value="UniProtKB-KW"/>
</dbReference>
<accession>A0A1R3H4K8</accession>
<gene>
    <name evidence="1" type="ORF">COLO4_31412</name>
</gene>